<name>A0ABP0QKI9_9DINO</name>
<protein>
    <submittedName>
        <fullName evidence="1">Uncharacterized protein</fullName>
    </submittedName>
</protein>
<gene>
    <name evidence="1" type="ORF">SCF082_LOCUS41936</name>
</gene>
<dbReference type="EMBL" id="CAXAMM010039773">
    <property type="protein sequence ID" value="CAK9088782.1"/>
    <property type="molecule type" value="Genomic_DNA"/>
</dbReference>
<comment type="caution">
    <text evidence="1">The sequence shown here is derived from an EMBL/GenBank/DDBJ whole genome shotgun (WGS) entry which is preliminary data.</text>
</comment>
<dbReference type="Proteomes" id="UP001642464">
    <property type="component" value="Unassembled WGS sequence"/>
</dbReference>
<evidence type="ECO:0000313" key="2">
    <source>
        <dbReference type="Proteomes" id="UP001642464"/>
    </source>
</evidence>
<reference evidence="1 2" key="1">
    <citation type="submission" date="2024-02" db="EMBL/GenBank/DDBJ databases">
        <authorList>
            <person name="Chen Y."/>
            <person name="Shah S."/>
            <person name="Dougan E. K."/>
            <person name="Thang M."/>
            <person name="Chan C."/>
        </authorList>
    </citation>
    <scope>NUCLEOTIDE SEQUENCE [LARGE SCALE GENOMIC DNA]</scope>
</reference>
<evidence type="ECO:0000313" key="1">
    <source>
        <dbReference type="EMBL" id="CAK9088782.1"/>
    </source>
</evidence>
<keyword evidence="2" id="KW-1185">Reference proteome</keyword>
<sequence>MGRREKVRSVRAKAAKTPLRSPAKGAMMEGEWSWLGLASCLPLPERFRLRRVSATAERVVRWQLAQLAMDAGSFRERWDVDFFQGFLPDLQRILLFAQLTEDAESTLPSCTSLAPWVSLTRRFAPLALRPSAHAVELQRSLEEIPTGTLLQLQGRLMISNCFNSLLQKGPHVEGLWILRRSGAAASWSSSGRGTLEDASAAVLERFGEPKATISLHEHQRFHGRCALPRPEVSWRYLVDVFGSVSDGEVAALLVAAEIEHVPLPRLLAQAARQAVAQGQEAMLLRWAMDGAEPVCVRVAIYDASGLKATVDEVSISSHHRWAVPPAEPAAHG</sequence>
<accession>A0ABP0QKI9</accession>
<organism evidence="1 2">
    <name type="scientific">Durusdinium trenchii</name>
    <dbReference type="NCBI Taxonomy" id="1381693"/>
    <lineage>
        <taxon>Eukaryota</taxon>
        <taxon>Sar</taxon>
        <taxon>Alveolata</taxon>
        <taxon>Dinophyceae</taxon>
        <taxon>Suessiales</taxon>
        <taxon>Symbiodiniaceae</taxon>
        <taxon>Durusdinium</taxon>
    </lineage>
</organism>
<proteinExistence type="predicted"/>